<dbReference type="GO" id="GO:0003735">
    <property type="term" value="F:structural constituent of ribosome"/>
    <property type="evidence" value="ECO:0007669"/>
    <property type="project" value="TreeGrafter"/>
</dbReference>
<accession>W7U882</accession>
<keyword evidence="4" id="KW-1185">Reference proteome</keyword>
<evidence type="ECO:0000313" key="4">
    <source>
        <dbReference type="Proteomes" id="UP000019335"/>
    </source>
</evidence>
<organism evidence="3 4">
    <name type="scientific">Nannochloropsis gaditana</name>
    <dbReference type="NCBI Taxonomy" id="72520"/>
    <lineage>
        <taxon>Eukaryota</taxon>
        <taxon>Sar</taxon>
        <taxon>Stramenopiles</taxon>
        <taxon>Ochrophyta</taxon>
        <taxon>Eustigmatophyceae</taxon>
        <taxon>Eustigmatales</taxon>
        <taxon>Monodopsidaceae</taxon>
        <taxon>Nannochloropsis</taxon>
    </lineage>
</organism>
<dbReference type="InterPro" id="IPR012340">
    <property type="entry name" value="NA-bd_OB-fold"/>
</dbReference>
<dbReference type="SMART" id="SM00316">
    <property type="entry name" value="S1"/>
    <property type="match status" value="1"/>
</dbReference>
<dbReference type="Gene3D" id="2.40.50.140">
    <property type="entry name" value="Nucleic acid-binding proteins"/>
    <property type="match status" value="2"/>
</dbReference>
<feature type="compositionally biased region" description="Acidic residues" evidence="1">
    <location>
        <begin position="64"/>
        <end position="74"/>
    </location>
</feature>
<protein>
    <submittedName>
        <fullName evidence="3">Rna binding s1 domain protein</fullName>
    </submittedName>
</protein>
<dbReference type="EMBL" id="AZIL01000177">
    <property type="protein sequence ID" value="EWM29144.1"/>
    <property type="molecule type" value="Genomic_DNA"/>
</dbReference>
<dbReference type="Proteomes" id="UP000019335">
    <property type="component" value="Chromosome 3"/>
</dbReference>
<sequence length="409" mass="45254">MSSTFVSSPSDLAAVGDSVTVRVLSVDADKRQIALTMKTEAEANAPRPTKRTSKRRPADRDDANPSDEEDDQGDGDALRDAPVGDKDVSAFEHYDPKKFLSGTVASVQAYGAFIRLDDADLDGLLPTGDMDGKLESGQRVQVRITDVDTERNRITLSNLPLLRGKRTRFALNKEENDELAVIAARSGLYASELPDVFEGPDDDADWEAAFAFKGFEDGGDGMAEEEVGGPEALFGEEPEEDDEEFSMSSINAFRSPAYKKEKGLMAEDEEEADEGFKYGGEAYFPEDDEADDAISGTFTKQYDTQIPQLSEDELKALIRKAQGTRRNVTEEWAEEEAEEREYLTVSMVPSKRKNTALMMKQVVPTQSDAILAKPRMPIYFSKKLSAVQQVELMEELERLVNDDPLALVK</sequence>
<feature type="domain" description="S1 motif" evidence="2">
    <location>
        <begin position="97"/>
        <end position="159"/>
    </location>
</feature>
<gene>
    <name evidence="3" type="ORF">Naga_100007g107</name>
</gene>
<proteinExistence type="predicted"/>
<dbReference type="GO" id="GO:0006412">
    <property type="term" value="P:translation"/>
    <property type="evidence" value="ECO:0007669"/>
    <property type="project" value="TreeGrafter"/>
</dbReference>
<comment type="caution">
    <text evidence="3">The sequence shown here is derived from an EMBL/GenBank/DDBJ whole genome shotgun (WGS) entry which is preliminary data.</text>
</comment>
<dbReference type="InterPro" id="IPR003029">
    <property type="entry name" value="S1_domain"/>
</dbReference>
<evidence type="ECO:0000313" key="3">
    <source>
        <dbReference type="EMBL" id="EWM29144.1"/>
    </source>
</evidence>
<dbReference type="OrthoDB" id="412781at2759"/>
<dbReference type="PANTHER" id="PTHR10724">
    <property type="entry name" value="30S RIBOSOMAL PROTEIN S1"/>
    <property type="match status" value="1"/>
</dbReference>
<dbReference type="Pfam" id="PF00575">
    <property type="entry name" value="S1"/>
    <property type="match status" value="1"/>
</dbReference>
<feature type="domain" description="S1 motif" evidence="2">
    <location>
        <begin position="1"/>
        <end position="38"/>
    </location>
</feature>
<dbReference type="GO" id="GO:0003729">
    <property type="term" value="F:mRNA binding"/>
    <property type="evidence" value="ECO:0007669"/>
    <property type="project" value="TreeGrafter"/>
</dbReference>
<dbReference type="AlphaFoldDB" id="W7U882"/>
<evidence type="ECO:0000259" key="2">
    <source>
        <dbReference type="PROSITE" id="PS50126"/>
    </source>
</evidence>
<dbReference type="PROSITE" id="PS50126">
    <property type="entry name" value="S1"/>
    <property type="match status" value="2"/>
</dbReference>
<dbReference type="SUPFAM" id="SSF50249">
    <property type="entry name" value="Nucleic acid-binding proteins"/>
    <property type="match status" value="2"/>
</dbReference>
<name>W7U882_9STRA</name>
<feature type="region of interest" description="Disordered" evidence="1">
    <location>
        <begin position="36"/>
        <end position="83"/>
    </location>
</feature>
<dbReference type="InterPro" id="IPR050437">
    <property type="entry name" value="Ribos_protein_bS1-like"/>
</dbReference>
<reference evidence="3 4" key="1">
    <citation type="journal article" date="2014" name="Mol. Plant">
        <title>Chromosome Scale Genome Assembly and Transcriptome Profiling of Nannochloropsis gaditana in Nitrogen Depletion.</title>
        <authorList>
            <person name="Corteggiani Carpinelli E."/>
            <person name="Telatin A."/>
            <person name="Vitulo N."/>
            <person name="Forcato C."/>
            <person name="D'Angelo M."/>
            <person name="Schiavon R."/>
            <person name="Vezzi A."/>
            <person name="Giacometti G.M."/>
            <person name="Morosinotto T."/>
            <person name="Valle G."/>
        </authorList>
    </citation>
    <scope>NUCLEOTIDE SEQUENCE [LARGE SCALE GENOMIC DNA]</scope>
    <source>
        <strain evidence="3 4">B-31</strain>
    </source>
</reference>
<evidence type="ECO:0000256" key="1">
    <source>
        <dbReference type="SAM" id="MobiDB-lite"/>
    </source>
</evidence>